<organism evidence="1">
    <name type="scientific">Streptococcus pneumoniae</name>
    <dbReference type="NCBI Taxonomy" id="1313"/>
    <lineage>
        <taxon>Bacteria</taxon>
        <taxon>Bacillati</taxon>
        <taxon>Bacillota</taxon>
        <taxon>Bacilli</taxon>
        <taxon>Lactobacillales</taxon>
        <taxon>Streptococcaceae</taxon>
        <taxon>Streptococcus</taxon>
    </lineage>
</organism>
<dbReference type="EMBL" id="LK020690">
    <property type="protein sequence ID" value="CDQ30168.1"/>
    <property type="molecule type" value="Genomic_DNA"/>
</dbReference>
<gene>
    <name evidence="2" type="ORF">GM539_09465</name>
</gene>
<reference evidence="1" key="1">
    <citation type="submission" date="2014-04" db="EMBL/GenBank/DDBJ databases">
        <authorList>
            <person name="Croucher N."/>
        </authorList>
    </citation>
    <scope>NUCLEOTIDE SEQUENCE</scope>
    <source>
        <strain evidence="1">385385</strain>
    </source>
</reference>
<reference evidence="2 3" key="3">
    <citation type="submission" date="2019-11" db="EMBL/GenBank/DDBJ databases">
        <title>Growth characteristics of pneumococcus vary with the chemical composition of the capsule and with environmental conditions.</title>
        <authorList>
            <person name="Tothpal A."/>
            <person name="Desobry K."/>
            <person name="Joshi S."/>
            <person name="Wyllie A.L."/>
            <person name="Weinberger D.M."/>
        </authorList>
    </citation>
    <scope>NUCLEOTIDE SEQUENCE [LARGE SCALE GENOMIC DNA]</scope>
    <source>
        <strain evidence="3">pnumococcus22F</strain>
        <strain evidence="2">Pnumococcus22F</strain>
    </source>
</reference>
<evidence type="ECO:0000313" key="2">
    <source>
        <dbReference type="EMBL" id="MTV63607.1"/>
    </source>
</evidence>
<name>A0A098AQ56_STREE</name>
<dbReference type="AlphaFoldDB" id="A0A098AQ56"/>
<evidence type="ECO:0000313" key="3">
    <source>
        <dbReference type="Proteomes" id="UP000474228"/>
    </source>
</evidence>
<dbReference type="Proteomes" id="UP000474228">
    <property type="component" value="Unassembled WGS sequence"/>
</dbReference>
<dbReference type="EMBL" id="WNHJ01000043">
    <property type="protein sequence ID" value="MTV63607.1"/>
    <property type="molecule type" value="Genomic_DNA"/>
</dbReference>
<reference evidence="1" key="2">
    <citation type="submission" date="2014-10" db="EMBL/GenBank/DDBJ databases">
        <title>Contrasting mechanisms driving short-term and long-term diversification of pneumococci.</title>
        <authorList>
            <person name="Croucher N.J."/>
            <person name="Coupland P.C."/>
            <person name="Stevenson A.E."/>
            <person name="Callendrello A."/>
            <person name="Bentley S.D."/>
            <person name="Hanage W.P."/>
        </authorList>
    </citation>
    <scope>NUCLEOTIDE SEQUENCE</scope>
    <source>
        <strain evidence="1">385385</strain>
    </source>
</reference>
<dbReference type="RefSeq" id="WP_000281037.1">
    <property type="nucleotide sequence ID" value="NZ_AP026917.1"/>
</dbReference>
<proteinExistence type="predicted"/>
<evidence type="ECO:0000313" key="1">
    <source>
        <dbReference type="EMBL" id="CDQ30168.1"/>
    </source>
</evidence>
<accession>A0A098AQ56</accession>
<protein>
    <submittedName>
        <fullName evidence="1">Putative prophage protein</fullName>
    </submittedName>
</protein>
<sequence length="69" mass="7979">MYLLDEQDKEELTDIWKSKEINMSLADFIKKYSKKSYIEKQSKKQQTIKKDNEAIALAESILKLPGKGG</sequence>